<dbReference type="OrthoDB" id="2974244at2"/>
<feature type="transmembrane region" description="Helical" evidence="1">
    <location>
        <begin position="38"/>
        <end position="55"/>
    </location>
</feature>
<organism evidence="2 3">
    <name type="scientific">Virgibacillus massiliensis</name>
    <dbReference type="NCBI Taxonomy" id="1462526"/>
    <lineage>
        <taxon>Bacteria</taxon>
        <taxon>Bacillati</taxon>
        <taxon>Bacillota</taxon>
        <taxon>Bacilli</taxon>
        <taxon>Bacillales</taxon>
        <taxon>Bacillaceae</taxon>
        <taxon>Virgibacillus</taxon>
    </lineage>
</organism>
<accession>A0A024QEE5</accession>
<dbReference type="AlphaFoldDB" id="A0A024QEE5"/>
<keyword evidence="1" id="KW-0472">Membrane</keyword>
<keyword evidence="1" id="KW-0812">Transmembrane</keyword>
<keyword evidence="3" id="KW-1185">Reference proteome</keyword>
<sequence length="82" mass="9375">MSTHKLLNVIGLVTIVSVIIYFMAYNHEYSKDKIISGLIFYLAATVIYFLFVYLYHKSKQGQKLVLYGLGIITLILIFLILG</sequence>
<reference evidence="2 3" key="1">
    <citation type="submission" date="2014-03" db="EMBL/GenBank/DDBJ databases">
        <authorList>
            <person name="Urmite Genomes U."/>
        </authorList>
    </citation>
    <scope>NUCLEOTIDE SEQUENCE [LARGE SCALE GENOMIC DNA]</scope>
    <source>
        <strain evidence="2 3">Vm-5</strain>
    </source>
</reference>
<protein>
    <submittedName>
        <fullName evidence="2">Uncharacterized protein</fullName>
    </submittedName>
</protein>
<evidence type="ECO:0000313" key="3">
    <source>
        <dbReference type="Proteomes" id="UP000028875"/>
    </source>
</evidence>
<gene>
    <name evidence="2" type="ORF">BN990_02880</name>
</gene>
<comment type="caution">
    <text evidence="2">The sequence shown here is derived from an EMBL/GenBank/DDBJ whole genome shotgun (WGS) entry which is preliminary data.</text>
</comment>
<feature type="transmembrane region" description="Helical" evidence="1">
    <location>
        <begin position="64"/>
        <end position="81"/>
    </location>
</feature>
<dbReference type="RefSeq" id="WP_038245585.1">
    <property type="nucleotide sequence ID" value="NZ_BNER01000011.1"/>
</dbReference>
<proteinExistence type="predicted"/>
<dbReference type="EMBL" id="CCDP010000002">
    <property type="protein sequence ID" value="CDQ40555.1"/>
    <property type="molecule type" value="Genomic_DNA"/>
</dbReference>
<reference evidence="3" key="2">
    <citation type="submission" date="2014-05" db="EMBL/GenBank/DDBJ databases">
        <title>Draft genome sequence of Virgibacillus massiliensis Vm-5.</title>
        <authorList>
            <person name="Khelaifia S."/>
            <person name="Croce O."/>
            <person name="Lagier J.C."/>
            <person name="Raoult D."/>
        </authorList>
    </citation>
    <scope>NUCLEOTIDE SEQUENCE [LARGE SCALE GENOMIC DNA]</scope>
    <source>
        <strain evidence="3">Vm-5</strain>
    </source>
</reference>
<keyword evidence="1" id="KW-1133">Transmembrane helix</keyword>
<name>A0A024QEE5_9BACI</name>
<evidence type="ECO:0000313" key="2">
    <source>
        <dbReference type="EMBL" id="CDQ40555.1"/>
    </source>
</evidence>
<feature type="transmembrane region" description="Helical" evidence="1">
    <location>
        <begin position="7"/>
        <end position="26"/>
    </location>
</feature>
<dbReference type="Proteomes" id="UP000028875">
    <property type="component" value="Unassembled WGS sequence"/>
</dbReference>
<dbReference type="STRING" id="1462526.BN990_02880"/>
<evidence type="ECO:0000256" key="1">
    <source>
        <dbReference type="SAM" id="Phobius"/>
    </source>
</evidence>